<dbReference type="STRING" id="1123265.GCA_000686625_01591"/>
<gene>
    <name evidence="6" type="ORF">ABTW24_17315</name>
    <name evidence="7" type="ORF">NCTC11429_03222</name>
</gene>
<dbReference type="EMBL" id="LR590484">
    <property type="protein sequence ID" value="VTR45483.1"/>
    <property type="molecule type" value="Genomic_DNA"/>
</dbReference>
<feature type="domain" description="Flavin reductase like" evidence="5">
    <location>
        <begin position="26"/>
        <end position="183"/>
    </location>
</feature>
<dbReference type="KEGG" id="stha:NCTC11429_03222"/>
<dbReference type="SUPFAM" id="SSF50475">
    <property type="entry name" value="FMN-binding split barrel"/>
    <property type="match status" value="1"/>
</dbReference>
<evidence type="ECO:0000256" key="1">
    <source>
        <dbReference type="ARBA" id="ARBA00001917"/>
    </source>
</evidence>
<proteinExistence type="inferred from homology"/>
<protein>
    <submittedName>
        <fullName evidence="6">Flavin reductase family protein</fullName>
        <ecNumber evidence="6">1.5.1.-</ecNumber>
    </submittedName>
    <submittedName>
        <fullName evidence="7">Flavin reductase like domain</fullName>
    </submittedName>
</protein>
<dbReference type="RefSeq" id="WP_028069112.1">
    <property type="nucleotide sequence ID" value="NZ_CP141191.1"/>
</dbReference>
<dbReference type="PANTHER" id="PTHR33798">
    <property type="entry name" value="FLAVOPROTEIN OXYGENASE"/>
    <property type="match status" value="1"/>
</dbReference>
<name>A0A4U9VHB7_9SPHI</name>
<dbReference type="InterPro" id="IPR002563">
    <property type="entry name" value="Flavin_Rdtase-like_dom"/>
</dbReference>
<dbReference type="GO" id="GO:0016646">
    <property type="term" value="F:oxidoreductase activity, acting on the CH-NH group of donors, NAD or NADP as acceptor"/>
    <property type="evidence" value="ECO:0007669"/>
    <property type="project" value="UniProtKB-ARBA"/>
</dbReference>
<keyword evidence="6" id="KW-0560">Oxidoreductase</keyword>
<keyword evidence="3" id="KW-0288">FMN</keyword>
<evidence type="ECO:0000256" key="3">
    <source>
        <dbReference type="ARBA" id="ARBA00022643"/>
    </source>
</evidence>
<dbReference type="EMBL" id="JBEOQB010000005">
    <property type="protein sequence ID" value="MEZ0453355.1"/>
    <property type="molecule type" value="Genomic_DNA"/>
</dbReference>
<evidence type="ECO:0000313" key="9">
    <source>
        <dbReference type="Proteomes" id="UP001566204"/>
    </source>
</evidence>
<evidence type="ECO:0000256" key="4">
    <source>
        <dbReference type="ARBA" id="ARBA00038054"/>
    </source>
</evidence>
<dbReference type="PANTHER" id="PTHR33798:SF5">
    <property type="entry name" value="FLAVIN REDUCTASE LIKE DOMAIN-CONTAINING PROTEIN"/>
    <property type="match status" value="1"/>
</dbReference>
<comment type="similarity">
    <text evidence="4">Belongs to the flavoredoxin family.</text>
</comment>
<evidence type="ECO:0000313" key="6">
    <source>
        <dbReference type="EMBL" id="MEZ0453355.1"/>
    </source>
</evidence>
<keyword evidence="2" id="KW-0285">Flavoprotein</keyword>
<evidence type="ECO:0000313" key="8">
    <source>
        <dbReference type="Proteomes" id="UP000308196"/>
    </source>
</evidence>
<dbReference type="GeneID" id="78463910"/>
<evidence type="ECO:0000256" key="2">
    <source>
        <dbReference type="ARBA" id="ARBA00022630"/>
    </source>
</evidence>
<evidence type="ECO:0000313" key="7">
    <source>
        <dbReference type="EMBL" id="VTR45483.1"/>
    </source>
</evidence>
<keyword evidence="9" id="KW-1185">Reference proteome</keyword>
<reference evidence="7 8" key="1">
    <citation type="submission" date="2019-05" db="EMBL/GenBank/DDBJ databases">
        <authorList>
            <consortium name="Pathogen Informatics"/>
        </authorList>
    </citation>
    <scope>NUCLEOTIDE SEQUENCE [LARGE SCALE GENOMIC DNA]</scope>
    <source>
        <strain evidence="7 8">NCTC11429</strain>
    </source>
</reference>
<dbReference type="Gene3D" id="2.30.110.10">
    <property type="entry name" value="Electron Transport, Fmn-binding Protein, Chain A"/>
    <property type="match status" value="1"/>
</dbReference>
<sequence>MNSSLFETVTFEASADQAIVDNLIKYAVAPRPICFASTIDSLGHVNLSPFSYFNLMSHQPPICVFSPLRRMRDGSTKHTLDNLKEVNEVVINIVNYAMVQQQSLASTEYAKEVDEFDKSGLTPIPSLYIRPPRVAESPVQLECNVREIIALSDKPGAGNLVIAEVLYMHVHKTLLQHDNTIKQEQLDLVARLGGDWYSRVSSENLFIVPKPLRSLGIGVDQLPESIRLSTVLTGNHLGMLANVESLPRLDHIQLEDKYLRYLQLNFQQDAVRMKQKVHEYAAQLLDKGQLEKAWQVLLSI</sequence>
<dbReference type="SMART" id="SM00903">
    <property type="entry name" value="Flavin_Reduct"/>
    <property type="match status" value="1"/>
</dbReference>
<reference evidence="6 9" key="2">
    <citation type="submission" date="2024-06" db="EMBL/GenBank/DDBJ databases">
        <title>Soil Sphingobacterium thalpophilum.</title>
        <authorList>
            <person name="Yang J."/>
            <person name="Li J."/>
        </authorList>
    </citation>
    <scope>NUCLEOTIDE SEQUENCE [LARGE SCALE GENOMIC DNA]</scope>
    <source>
        <strain evidence="6 9">22g91tb</strain>
    </source>
</reference>
<evidence type="ECO:0000259" key="5">
    <source>
        <dbReference type="SMART" id="SM00903"/>
    </source>
</evidence>
<dbReference type="GO" id="GO:0010181">
    <property type="term" value="F:FMN binding"/>
    <property type="evidence" value="ECO:0007669"/>
    <property type="project" value="InterPro"/>
</dbReference>
<accession>A0A4U9VHB7</accession>
<dbReference type="EC" id="1.5.1.-" evidence="6"/>
<dbReference type="Pfam" id="PF01613">
    <property type="entry name" value="Flavin_Reduct"/>
    <property type="match status" value="1"/>
</dbReference>
<dbReference type="Proteomes" id="UP001566204">
    <property type="component" value="Unassembled WGS sequence"/>
</dbReference>
<comment type="cofactor">
    <cofactor evidence="1">
        <name>FMN</name>
        <dbReference type="ChEBI" id="CHEBI:58210"/>
    </cofactor>
</comment>
<organism evidence="7 8">
    <name type="scientific">Sphingobacterium thalpophilum</name>
    <dbReference type="NCBI Taxonomy" id="259"/>
    <lineage>
        <taxon>Bacteria</taxon>
        <taxon>Pseudomonadati</taxon>
        <taxon>Bacteroidota</taxon>
        <taxon>Sphingobacteriia</taxon>
        <taxon>Sphingobacteriales</taxon>
        <taxon>Sphingobacteriaceae</taxon>
        <taxon>Sphingobacterium</taxon>
    </lineage>
</organism>
<dbReference type="InterPro" id="IPR012349">
    <property type="entry name" value="Split_barrel_FMN-bd"/>
</dbReference>
<dbReference type="AlphaFoldDB" id="A0A4U9VHB7"/>
<dbReference type="Proteomes" id="UP000308196">
    <property type="component" value="Chromosome"/>
</dbReference>